<dbReference type="SUPFAM" id="SSF55681">
    <property type="entry name" value="Class II aaRS and biotin synthetases"/>
    <property type="match status" value="1"/>
</dbReference>
<dbReference type="EMBL" id="BDIP01000423">
    <property type="protein sequence ID" value="GIQ81536.1"/>
    <property type="molecule type" value="Genomic_DNA"/>
</dbReference>
<proteinExistence type="predicted"/>
<dbReference type="PANTHER" id="PTHR12835">
    <property type="entry name" value="BIOTIN PROTEIN LIGASE"/>
    <property type="match status" value="1"/>
</dbReference>
<comment type="caution">
    <text evidence="2">The sequence shown here is derived from an EMBL/GenBank/DDBJ whole genome shotgun (WGS) entry which is preliminary data.</text>
</comment>
<evidence type="ECO:0000313" key="3">
    <source>
        <dbReference type="Proteomes" id="UP000265618"/>
    </source>
</evidence>
<dbReference type="Proteomes" id="UP000265618">
    <property type="component" value="Unassembled WGS sequence"/>
</dbReference>
<dbReference type="Pfam" id="PF03099">
    <property type="entry name" value="BPL_LplA_LipB"/>
    <property type="match status" value="1"/>
</dbReference>
<dbReference type="InterPro" id="IPR004143">
    <property type="entry name" value="BPL_LPL_catalytic"/>
</dbReference>
<keyword evidence="2" id="KW-0436">Ligase</keyword>
<reference evidence="2 3" key="1">
    <citation type="journal article" date="2018" name="PLoS ONE">
        <title>The draft genome of Kipferlia bialata reveals reductive genome evolution in fornicate parasites.</title>
        <authorList>
            <person name="Tanifuji G."/>
            <person name="Takabayashi S."/>
            <person name="Kume K."/>
            <person name="Takagi M."/>
            <person name="Nakayama T."/>
            <person name="Kamikawa R."/>
            <person name="Inagaki Y."/>
            <person name="Hashimoto T."/>
        </authorList>
    </citation>
    <scope>NUCLEOTIDE SEQUENCE [LARGE SCALE GENOMIC DNA]</scope>
    <source>
        <strain evidence="2">NY0173</strain>
    </source>
</reference>
<evidence type="ECO:0000313" key="2">
    <source>
        <dbReference type="EMBL" id="GIQ81536.1"/>
    </source>
</evidence>
<dbReference type="PANTHER" id="PTHR12835:SF5">
    <property type="entry name" value="BIOTIN--PROTEIN LIGASE"/>
    <property type="match status" value="1"/>
</dbReference>
<accession>A0A9K3GGQ2</accession>
<dbReference type="AlphaFoldDB" id="A0A9K3GGQ2"/>
<sequence length="289" mass="30633">MTPTGTGIHSPTALMPAVTPNRYTRSLHSLDDPDPDTTDIIGDELVVADVVTSTQDAALTLLRRRVSPIPSFLLVAEEQTRGRGSHSRPWQSDPGHSLCATYTVPHSHCSGGLLQSLVPVALVGAIRDVTQGQVAIKWPNDIIAVHSRSKVGGILIEGHTLPDPAAPCGMSLVYLVGIGVNIGTVGQYQGLDSLPGAPPDVDPISLLACLTRHLNVLLSGDVMQAETRTERVTEMYHSLIVPDATIKTAGRSLVPVGVSPEGGLLCHDTVSHTPHTLVSSEGVTWEYHD</sequence>
<gene>
    <name evidence="2" type="ORF">KIPB_002510</name>
</gene>
<dbReference type="GO" id="GO:0004077">
    <property type="term" value="F:biotin--[biotin carboxyl-carrier protein] ligase activity"/>
    <property type="evidence" value="ECO:0007669"/>
    <property type="project" value="TreeGrafter"/>
</dbReference>
<dbReference type="Gene3D" id="3.30.930.10">
    <property type="entry name" value="Bira Bifunctional Protein, Domain 2"/>
    <property type="match status" value="1"/>
</dbReference>
<protein>
    <submittedName>
        <fullName evidence="2">Biotin--acetyl-CoA-carboxylase ligase</fullName>
    </submittedName>
</protein>
<organism evidence="2 3">
    <name type="scientific">Kipferlia bialata</name>
    <dbReference type="NCBI Taxonomy" id="797122"/>
    <lineage>
        <taxon>Eukaryota</taxon>
        <taxon>Metamonada</taxon>
        <taxon>Carpediemonas-like organisms</taxon>
        <taxon>Kipferlia</taxon>
    </lineage>
</organism>
<feature type="domain" description="BPL/LPL catalytic" evidence="1">
    <location>
        <begin position="49"/>
        <end position="157"/>
    </location>
</feature>
<dbReference type="InterPro" id="IPR045864">
    <property type="entry name" value="aa-tRNA-synth_II/BPL/LPL"/>
</dbReference>
<keyword evidence="3" id="KW-1185">Reference proteome</keyword>
<evidence type="ECO:0000259" key="1">
    <source>
        <dbReference type="Pfam" id="PF03099"/>
    </source>
</evidence>
<dbReference type="GO" id="GO:0005737">
    <property type="term" value="C:cytoplasm"/>
    <property type="evidence" value="ECO:0007669"/>
    <property type="project" value="TreeGrafter"/>
</dbReference>
<dbReference type="OrthoDB" id="10250105at2759"/>
<name>A0A9K3GGQ2_9EUKA</name>